<proteinExistence type="predicted"/>
<accession>A0A369B866</accession>
<name>A0A369B866_9BACL</name>
<evidence type="ECO:0000313" key="2">
    <source>
        <dbReference type="Proteomes" id="UP000253090"/>
    </source>
</evidence>
<evidence type="ECO:0000313" key="1">
    <source>
        <dbReference type="EMBL" id="RCX16737.1"/>
    </source>
</evidence>
<sequence length="35" mass="3860">MKKKKMTLLHVTSFLLAVGISVEPIIQLLGWHIGG</sequence>
<organism evidence="1 2">
    <name type="scientific">Fontibacillus phaseoli</name>
    <dbReference type="NCBI Taxonomy" id="1416533"/>
    <lineage>
        <taxon>Bacteria</taxon>
        <taxon>Bacillati</taxon>
        <taxon>Bacillota</taxon>
        <taxon>Bacilli</taxon>
        <taxon>Bacillales</taxon>
        <taxon>Paenibacillaceae</taxon>
        <taxon>Fontibacillus</taxon>
    </lineage>
</organism>
<comment type="caution">
    <text evidence="1">The sequence shown here is derived from an EMBL/GenBank/DDBJ whole genome shotgun (WGS) entry which is preliminary data.</text>
</comment>
<dbReference type="Proteomes" id="UP000253090">
    <property type="component" value="Unassembled WGS sequence"/>
</dbReference>
<dbReference type="EMBL" id="QPJW01000011">
    <property type="protein sequence ID" value="RCX16737.1"/>
    <property type="molecule type" value="Genomic_DNA"/>
</dbReference>
<dbReference type="AlphaFoldDB" id="A0A369B866"/>
<reference evidence="1 2" key="1">
    <citation type="submission" date="2018-07" db="EMBL/GenBank/DDBJ databases">
        <title>Genomic Encyclopedia of Type Strains, Phase III (KMG-III): the genomes of soil and plant-associated and newly described type strains.</title>
        <authorList>
            <person name="Whitman W."/>
        </authorList>
    </citation>
    <scope>NUCLEOTIDE SEQUENCE [LARGE SCALE GENOMIC DNA]</scope>
    <source>
        <strain evidence="1 2">CECT 8333</strain>
    </source>
</reference>
<protein>
    <submittedName>
        <fullName evidence="1">Uncharacterized protein</fullName>
    </submittedName>
</protein>
<keyword evidence="2" id="KW-1185">Reference proteome</keyword>
<gene>
    <name evidence="1" type="ORF">DFP94_11184</name>
</gene>